<evidence type="ECO:0000313" key="12">
    <source>
        <dbReference type="Proteomes" id="UP000319160"/>
    </source>
</evidence>
<evidence type="ECO:0000256" key="4">
    <source>
        <dbReference type="ARBA" id="ARBA00022818"/>
    </source>
</evidence>
<dbReference type="PANTHER" id="PTHR43641">
    <property type="entry name" value="FORMATE ACETYLTRANSFERASE 3-RELATED"/>
    <property type="match status" value="1"/>
</dbReference>
<dbReference type="OrthoDB" id="76259at2759"/>
<name>A0A553HUP1_9PEZI</name>
<dbReference type="PROSITE" id="PS51554">
    <property type="entry name" value="PFL"/>
    <property type="match status" value="1"/>
</dbReference>
<evidence type="ECO:0000256" key="2">
    <source>
        <dbReference type="ARBA" id="ARBA00022559"/>
    </source>
</evidence>
<dbReference type="InterPro" id="IPR011008">
    <property type="entry name" value="Dimeric_a/b-barrel"/>
</dbReference>
<evidence type="ECO:0000256" key="5">
    <source>
        <dbReference type="ARBA" id="ARBA00023002"/>
    </source>
</evidence>
<dbReference type="GO" id="GO:0004601">
    <property type="term" value="F:peroxidase activity"/>
    <property type="evidence" value="ECO:0007669"/>
    <property type="project" value="UniProtKB-KW"/>
</dbReference>
<dbReference type="EMBL" id="VFLP01000043">
    <property type="protein sequence ID" value="TRX91661.1"/>
    <property type="molecule type" value="Genomic_DNA"/>
</dbReference>
<gene>
    <name evidence="11" type="ORF">FHL15_007443</name>
</gene>
<keyword evidence="6" id="KW-0408">Iron</keyword>
<proteinExistence type="predicted"/>
<dbReference type="InterPro" id="IPR004184">
    <property type="entry name" value="PFL_dom"/>
</dbReference>
<accession>A0A553HUP1</accession>
<evidence type="ECO:0000259" key="10">
    <source>
        <dbReference type="PROSITE" id="PS51554"/>
    </source>
</evidence>
<dbReference type="PANTHER" id="PTHR43641:SF2">
    <property type="entry name" value="DEHYDRATASE YBIW-RELATED"/>
    <property type="match status" value="1"/>
</dbReference>
<evidence type="ECO:0008006" key="13">
    <source>
        <dbReference type="Google" id="ProtNLM"/>
    </source>
</evidence>
<comment type="caution">
    <text evidence="11">The sequence shown here is derived from an EMBL/GenBank/DDBJ whole genome shotgun (WGS) entry which is preliminary data.</text>
</comment>
<dbReference type="NCBIfam" id="TIGR01413">
    <property type="entry name" value="Dyp_perox_fam"/>
    <property type="match status" value="1"/>
</dbReference>
<keyword evidence="4 8" id="KW-0556">Organic radical</keyword>
<protein>
    <recommendedName>
        <fullName evidence="13">Dyp-type peroxidase</fullName>
    </recommendedName>
</protein>
<keyword evidence="7" id="KW-0456">Lyase</keyword>
<evidence type="ECO:0000259" key="9">
    <source>
        <dbReference type="PROSITE" id="PS51149"/>
    </source>
</evidence>
<keyword evidence="5" id="KW-0560">Oxidoreductase</keyword>
<keyword evidence="12" id="KW-1185">Reference proteome</keyword>
<reference evidence="12" key="1">
    <citation type="submission" date="2019-06" db="EMBL/GenBank/DDBJ databases">
        <title>Draft genome sequence of the griseofulvin-producing fungus Xylaria cubensis strain G536.</title>
        <authorList>
            <person name="Mead M.E."/>
            <person name="Raja H.A."/>
            <person name="Steenwyk J.L."/>
            <person name="Knowles S.L."/>
            <person name="Oberlies N.H."/>
            <person name="Rokas A."/>
        </authorList>
    </citation>
    <scope>NUCLEOTIDE SEQUENCE [LARGE SCALE GENOMIC DNA]</scope>
    <source>
        <strain evidence="12">G536</strain>
    </source>
</reference>
<dbReference type="InterPro" id="IPR051215">
    <property type="entry name" value="GRE"/>
</dbReference>
<sequence length="1199" mass="132845">MVKNTMDRALRSYLGLAQRGLPLRPIYGHIFTIFLKKHDKDTQTKLLKIIQNLDEEINKNHPDDAFIAGFAPALWGQWTERDIPISTEVLKHGLHFKDTGGDVLLYIKSRDSKAASAIVATFIQQLFPLANDIQTLELGKRQDGRVMGGRYVDHITNPNDPISLAEDILVGGDGPDSGATFGFTQKFLFDWPDLSSQPGEVLDAVIGRRPNGEIISQQASKIANAHIHRAHTLDHNRDQRKLLRQALPFDDSNGHASREEGLMFVAFCNEQQRFEEILHSMLGDRPERPLDRLMDFVQGDGGTYWYIPSASELGVSGVRCGDDTYEDPHWKLRSKNGYLFYNTQDYMHQMAEGYYIAGDQPSVRVLSLLSRSFNHWRDGWMKGEHFPELPHLKDLLTVVKKDAVPDSILERKGLANFATLADLLSSPDSKIAKDTGLVRITAKELVVGAIPDFTLGRGKEVVPYLTEEETVAAWLKCQLSEGSAMGHIVPNFQTLVDKGLAAMITDLDKRADEASKQKDSAEKVSFYVSASESFKGVQAYLTNWAEIARRAHDQATVADDKTNMADVKDRLERLINSPPSSFQDAVQLIFSFHACLHLVGELTAFGRIDQILWPFLEKDLKEEKITLDYAQEIVDCLWIKIGENAFVNRAFIYDYRSYGTTSVNGLGGNFPQGGGINQWVQQITIGGYKPTDSETPEGGANPVTLLCLKAARRVPVNAPSVSLRVYKGIEQKYIDEAAASILSGGAHPVLYNDDKLCEGLSRSGKTVTTAWSRDYAADGCYEPMLTGASEFTFTNVEPMAALEQTLNQGSTYGAAGSVHLRGLKQAFRTPPPSKIKDFDHLKELFLQQLAWLIQRSYNMVLSAYGNFEGICPSPLLSALLDGCVESGRDLTAGGAKFHMIAPLCIGVANTIDSLYAIKKLVFDTDSARVTLPELVRCLICDWGYSMIEPFQDKSLGPANAAANAVRYQELREVALALPKWASGDRDDEVKELGKWFIDNMVQMCVDAVRKPTGLKPVLDSIYAKHGPDFEFLVTPGVGTFEGFVGDGLTCGASADGRRSGMPIASDMSPVPSPQDLPAAPPRNNIYKALASYRDDSVEIGISNAAPVDMNIPEDFPLESLKEFITAFSEGTVGGNLLTLTCADPETYKAASEDPEKYNLLRVRMGGWSEFYPTMFPDYQEQQQRRPYFDVKEAQPELRV</sequence>
<feature type="domain" description="Glycine radical" evidence="9">
    <location>
        <begin position="1065"/>
        <end position="1191"/>
    </location>
</feature>
<feature type="modified residue" description="Glycine radical" evidence="8">
    <location>
        <position position="1166"/>
    </location>
</feature>
<feature type="domain" description="PFL" evidence="10">
    <location>
        <begin position="363"/>
        <end position="1058"/>
    </location>
</feature>
<keyword evidence="2" id="KW-0575">Peroxidase</keyword>
<evidence type="ECO:0000256" key="7">
    <source>
        <dbReference type="ARBA" id="ARBA00023239"/>
    </source>
</evidence>
<dbReference type="SUPFAM" id="SSF51998">
    <property type="entry name" value="PFL-like glycyl radical enzymes"/>
    <property type="match status" value="1"/>
</dbReference>
<dbReference type="PROSITE" id="PS51404">
    <property type="entry name" value="DYP_PEROXIDASE"/>
    <property type="match status" value="1"/>
</dbReference>
<dbReference type="Pfam" id="PF02901">
    <property type="entry name" value="PFL-like"/>
    <property type="match status" value="1"/>
</dbReference>
<evidence type="ECO:0000256" key="3">
    <source>
        <dbReference type="ARBA" id="ARBA00022723"/>
    </source>
</evidence>
<dbReference type="PROSITE" id="PS51149">
    <property type="entry name" value="GLY_RADICAL_2"/>
    <property type="match status" value="1"/>
</dbReference>
<dbReference type="GO" id="GO:0020037">
    <property type="term" value="F:heme binding"/>
    <property type="evidence" value="ECO:0007669"/>
    <property type="project" value="InterPro"/>
</dbReference>
<dbReference type="GO" id="GO:0046872">
    <property type="term" value="F:metal ion binding"/>
    <property type="evidence" value="ECO:0007669"/>
    <property type="project" value="UniProtKB-KW"/>
</dbReference>
<dbReference type="Proteomes" id="UP000319160">
    <property type="component" value="Unassembled WGS sequence"/>
</dbReference>
<dbReference type="Gene3D" id="3.20.70.20">
    <property type="match status" value="1"/>
</dbReference>
<evidence type="ECO:0000313" key="11">
    <source>
        <dbReference type="EMBL" id="TRX91661.1"/>
    </source>
</evidence>
<dbReference type="GO" id="GO:0016829">
    <property type="term" value="F:lyase activity"/>
    <property type="evidence" value="ECO:0007669"/>
    <property type="project" value="UniProtKB-KW"/>
</dbReference>
<dbReference type="Pfam" id="PF20628">
    <property type="entry name" value="Dyp_perox_C"/>
    <property type="match status" value="1"/>
</dbReference>
<comment type="cofactor">
    <cofactor evidence="1">
        <name>heme b</name>
        <dbReference type="ChEBI" id="CHEBI:60344"/>
    </cofactor>
</comment>
<dbReference type="InterPro" id="IPR001150">
    <property type="entry name" value="Gly_radical"/>
</dbReference>
<organism evidence="11 12">
    <name type="scientific">Xylaria flabelliformis</name>
    <dbReference type="NCBI Taxonomy" id="2512241"/>
    <lineage>
        <taxon>Eukaryota</taxon>
        <taxon>Fungi</taxon>
        <taxon>Dikarya</taxon>
        <taxon>Ascomycota</taxon>
        <taxon>Pezizomycotina</taxon>
        <taxon>Sordariomycetes</taxon>
        <taxon>Xylariomycetidae</taxon>
        <taxon>Xylariales</taxon>
        <taxon>Xylariaceae</taxon>
        <taxon>Xylaria</taxon>
    </lineage>
</organism>
<dbReference type="InterPro" id="IPR048328">
    <property type="entry name" value="Dyp_perox_C"/>
</dbReference>
<dbReference type="GO" id="GO:0005829">
    <property type="term" value="C:cytosol"/>
    <property type="evidence" value="ECO:0007669"/>
    <property type="project" value="TreeGrafter"/>
</dbReference>
<keyword evidence="3" id="KW-0479">Metal-binding</keyword>
<dbReference type="SUPFAM" id="SSF54909">
    <property type="entry name" value="Dimeric alpha+beta barrel"/>
    <property type="match status" value="1"/>
</dbReference>
<dbReference type="AlphaFoldDB" id="A0A553HUP1"/>
<evidence type="ECO:0000256" key="8">
    <source>
        <dbReference type="PROSITE-ProRule" id="PRU00493"/>
    </source>
</evidence>
<evidence type="ECO:0000256" key="1">
    <source>
        <dbReference type="ARBA" id="ARBA00001970"/>
    </source>
</evidence>
<dbReference type="STRING" id="2512241.A0A553HUP1"/>
<dbReference type="InterPro" id="IPR006314">
    <property type="entry name" value="Dyp_peroxidase"/>
</dbReference>
<evidence type="ECO:0000256" key="6">
    <source>
        <dbReference type="ARBA" id="ARBA00023004"/>
    </source>
</evidence>